<keyword evidence="5" id="KW-1185">Reference proteome</keyword>
<dbReference type="Gene3D" id="3.40.50.300">
    <property type="entry name" value="P-loop containing nucleotide triphosphate hydrolases"/>
    <property type="match status" value="5"/>
</dbReference>
<dbReference type="Pfam" id="PF00685">
    <property type="entry name" value="Sulfotransfer_1"/>
    <property type="match status" value="3"/>
</dbReference>
<dbReference type="EMBL" id="JAGKQM010000013">
    <property type="protein sequence ID" value="KAH0887816.1"/>
    <property type="molecule type" value="Genomic_DNA"/>
</dbReference>
<feature type="domain" description="Sulfotransferase" evidence="3">
    <location>
        <begin position="734"/>
        <end position="860"/>
    </location>
</feature>
<dbReference type="SUPFAM" id="SSF52540">
    <property type="entry name" value="P-loop containing nucleoside triphosphate hydrolases"/>
    <property type="match status" value="3"/>
</dbReference>
<gene>
    <name evidence="4" type="ORF">HID58_050245</name>
</gene>
<proteinExistence type="inferred from homology"/>
<protein>
    <recommendedName>
        <fullName evidence="3">Sulfotransferase domain-containing protein</fullName>
    </recommendedName>
</protein>
<comment type="caution">
    <text evidence="4">The sequence shown here is derived from an EMBL/GenBank/DDBJ whole genome shotgun (WGS) entry which is preliminary data.</text>
</comment>
<feature type="domain" description="Sulfotransferase" evidence="3">
    <location>
        <begin position="181"/>
        <end position="307"/>
    </location>
</feature>
<dbReference type="InterPro" id="IPR000863">
    <property type="entry name" value="Sulfotransferase_dom"/>
</dbReference>
<evidence type="ECO:0000256" key="2">
    <source>
        <dbReference type="ARBA" id="ARBA00022679"/>
    </source>
</evidence>
<dbReference type="Proteomes" id="UP000824890">
    <property type="component" value="Unassembled WGS sequence"/>
</dbReference>
<evidence type="ECO:0000256" key="1">
    <source>
        <dbReference type="ARBA" id="ARBA00005771"/>
    </source>
</evidence>
<keyword evidence="2" id="KW-0808">Transferase</keyword>
<dbReference type="PANTHER" id="PTHR11783">
    <property type="entry name" value="SULFOTRANSFERASE SULT"/>
    <property type="match status" value="1"/>
</dbReference>
<name>A0ABQ8A5N9_BRANA</name>
<accession>A0ABQ8A5N9</accession>
<dbReference type="InterPro" id="IPR027417">
    <property type="entry name" value="P-loop_NTPase"/>
</dbReference>
<evidence type="ECO:0000313" key="4">
    <source>
        <dbReference type="EMBL" id="KAH0887816.1"/>
    </source>
</evidence>
<feature type="domain" description="Sulfotransferase" evidence="3">
    <location>
        <begin position="363"/>
        <end position="540"/>
    </location>
</feature>
<comment type="similarity">
    <text evidence="1">Belongs to the sulfotransferase 1 family.</text>
</comment>
<organism evidence="4 5">
    <name type="scientific">Brassica napus</name>
    <name type="common">Rape</name>
    <dbReference type="NCBI Taxonomy" id="3708"/>
    <lineage>
        <taxon>Eukaryota</taxon>
        <taxon>Viridiplantae</taxon>
        <taxon>Streptophyta</taxon>
        <taxon>Embryophyta</taxon>
        <taxon>Tracheophyta</taxon>
        <taxon>Spermatophyta</taxon>
        <taxon>Magnoliopsida</taxon>
        <taxon>eudicotyledons</taxon>
        <taxon>Gunneridae</taxon>
        <taxon>Pentapetalae</taxon>
        <taxon>rosids</taxon>
        <taxon>malvids</taxon>
        <taxon>Brassicales</taxon>
        <taxon>Brassicaceae</taxon>
        <taxon>Brassiceae</taxon>
        <taxon>Brassica</taxon>
    </lineage>
</organism>
<evidence type="ECO:0000313" key="5">
    <source>
        <dbReference type="Proteomes" id="UP000824890"/>
    </source>
</evidence>
<evidence type="ECO:0000259" key="3">
    <source>
        <dbReference type="Pfam" id="PF00685"/>
    </source>
</evidence>
<reference evidence="4 5" key="1">
    <citation type="submission" date="2021-05" db="EMBL/GenBank/DDBJ databases">
        <title>Genome Assembly of Synthetic Allotetraploid Brassica napus Reveals Homoeologous Exchanges between Subgenomes.</title>
        <authorList>
            <person name="Davis J.T."/>
        </authorList>
    </citation>
    <scope>NUCLEOTIDE SEQUENCE [LARGE SCALE GENOMIC DNA]</scope>
    <source>
        <strain evidence="5">cv. Da-Ae</strain>
        <tissue evidence="4">Seedling</tissue>
    </source>
</reference>
<sequence length="864" mass="98929">MGPGWVHCWPQKINNSCVCISKQTHISKTDKVSEETKKLISSLPTDKDFQGNLCKYQGCWYYYNTLQGVINFHNNFQPQDTDVILASSPKSGTTWLKALTVALLERSKHHDDHPLLSDNPHALVPFLENNLYLKSSTPDLTKYSSSPRLFATHMPLHTLKEGLNGSPCKIVFMCRNAKDAGVTFYGPFWDQVLSYWRGSLEDPSRVLFMKYEEMKEEPYAQLKRLAEFLGCPFTEEELESGSVDKVLELCSLRSLSDLEINKSGKNVNGVDYKFYFRKGEVCDWKNHLTPEMERRIDMIIEEKLKGSVNLREDKISEETKKLITSLPTDKDSQGNLCKYQGCWYYYNTFQAVISFQKHFQPQDTDIILASTPKSGTTWLKALTVALLERSKHHDDHPLNHPLLSNNPHALVPLLESSTPDLTMFSPSSSTRLFSTHMPFHTLKEGLKGSPCKVVFMCRNAKDALISRLHFSVLEPMFESLCRGVSFYGPIWDQVLSYWRGSLEDPSRVLFMKYEEMKEEPCVQLKRLAEFLGSPFTEEEEESGGEVGDWKNHLTPEMESKIDTIIEEKLRVPGHLGEDKVTEETKKLISSLPKDKDSQGRRLCKYQGSWYYYNTLQGLINFHNNFQPQETDIILASSPKSGTTWLKALTVALLERSKHHDDHPLLSDNPHAIVPFLENNLYLKSSTPDLTKYSSSSSSSPRVFATHMPLHTLKEGLRGSPCKIVFMCRNAKDAGVTFYGPFWDQVLSYWRGSLEDPSRVLFMKYEEMKEEPCVQLKRLAEFLGCPFSEEEEESGAVEKILELCSLRSLSDLEANKSGKTVNGVDHKFFFRKGEVSDWKNHLTPEMERRIDMIIEEKLRGSDLSF</sequence>